<dbReference type="PROSITE" id="PS00411">
    <property type="entry name" value="KINESIN_MOTOR_1"/>
    <property type="match status" value="1"/>
</dbReference>
<feature type="coiled-coil region" evidence="8">
    <location>
        <begin position="824"/>
        <end position="851"/>
    </location>
</feature>
<dbReference type="GO" id="GO:0003777">
    <property type="term" value="F:microtubule motor activity"/>
    <property type="evidence" value="ECO:0007669"/>
    <property type="project" value="InterPro"/>
</dbReference>
<keyword evidence="5 8" id="KW-0175">Coiled coil</keyword>
<gene>
    <name evidence="11" type="ORF">FNV43_RR17454</name>
</gene>
<feature type="domain" description="Kinesin motor" evidence="10">
    <location>
        <begin position="481"/>
        <end position="803"/>
    </location>
</feature>
<feature type="compositionally biased region" description="Polar residues" evidence="9">
    <location>
        <begin position="1062"/>
        <end position="1075"/>
    </location>
</feature>
<feature type="compositionally biased region" description="Basic and acidic residues" evidence="9">
    <location>
        <begin position="1076"/>
        <end position="1085"/>
    </location>
</feature>
<evidence type="ECO:0000259" key="10">
    <source>
        <dbReference type="PROSITE" id="PS50067"/>
    </source>
</evidence>
<evidence type="ECO:0000256" key="2">
    <source>
        <dbReference type="ARBA" id="ARBA00022701"/>
    </source>
</evidence>
<dbReference type="InterPro" id="IPR021720">
    <property type="entry name" value="Malectin_dom"/>
</dbReference>
<dbReference type="CDD" id="cd01366">
    <property type="entry name" value="KISc_C_terminal"/>
    <property type="match status" value="1"/>
</dbReference>
<dbReference type="PROSITE" id="PS50067">
    <property type="entry name" value="KINESIN_MOTOR_2"/>
    <property type="match status" value="1"/>
</dbReference>
<evidence type="ECO:0000256" key="9">
    <source>
        <dbReference type="SAM" id="MobiDB-lite"/>
    </source>
</evidence>
<evidence type="ECO:0000256" key="3">
    <source>
        <dbReference type="ARBA" id="ARBA00022741"/>
    </source>
</evidence>
<dbReference type="Gene3D" id="3.40.850.10">
    <property type="entry name" value="Kinesin motor domain"/>
    <property type="match status" value="1"/>
</dbReference>
<dbReference type="EMBL" id="VOIH02000008">
    <property type="protein sequence ID" value="KAF3439179.1"/>
    <property type="molecule type" value="Genomic_DNA"/>
</dbReference>
<accession>A0A8K0GUV3</accession>
<feature type="coiled-coil region" evidence="8">
    <location>
        <begin position="402"/>
        <end position="481"/>
    </location>
</feature>
<evidence type="ECO:0000313" key="11">
    <source>
        <dbReference type="EMBL" id="KAF3439179.1"/>
    </source>
</evidence>
<dbReference type="OrthoDB" id="3176171at2759"/>
<feature type="region of interest" description="Disordered" evidence="9">
    <location>
        <begin position="1030"/>
        <end position="1132"/>
    </location>
</feature>
<dbReference type="PRINTS" id="PR00380">
    <property type="entry name" value="KINESINHEAVY"/>
</dbReference>
<dbReference type="FunFam" id="3.40.850.10:FF:000057">
    <property type="entry name" value="kinesin-like protein KIN-14R"/>
    <property type="match status" value="1"/>
</dbReference>
<reference evidence="11" key="1">
    <citation type="submission" date="2020-03" db="EMBL/GenBank/DDBJ databases">
        <title>A high-quality chromosome-level genome assembly of a woody plant with both climbing and erect habits, Rhamnella rubrinervis.</title>
        <authorList>
            <person name="Lu Z."/>
            <person name="Yang Y."/>
            <person name="Zhu X."/>
            <person name="Sun Y."/>
        </authorList>
    </citation>
    <scope>NUCLEOTIDE SEQUENCE</scope>
    <source>
        <strain evidence="11">BYM</strain>
        <tissue evidence="11">Leaf</tissue>
    </source>
</reference>
<dbReference type="AlphaFoldDB" id="A0A8K0GUV3"/>
<evidence type="ECO:0000256" key="1">
    <source>
        <dbReference type="ARBA" id="ARBA00010899"/>
    </source>
</evidence>
<feature type="region of interest" description="Disordered" evidence="9">
    <location>
        <begin position="1"/>
        <end position="25"/>
    </location>
</feature>
<keyword evidence="12" id="KW-1185">Reference proteome</keyword>
<feature type="coiled-coil region" evidence="8">
    <location>
        <begin position="923"/>
        <end position="998"/>
    </location>
</feature>
<dbReference type="PANTHER" id="PTHR47972">
    <property type="entry name" value="KINESIN-LIKE PROTEIN KLP-3"/>
    <property type="match status" value="1"/>
</dbReference>
<keyword evidence="2" id="KW-0493">Microtubule</keyword>
<evidence type="ECO:0000256" key="8">
    <source>
        <dbReference type="SAM" id="Coils"/>
    </source>
</evidence>
<dbReference type="InterPro" id="IPR027417">
    <property type="entry name" value="P-loop_NTPase"/>
</dbReference>
<feature type="compositionally biased region" description="Basic and acidic residues" evidence="9">
    <location>
        <begin position="1"/>
        <end position="13"/>
    </location>
</feature>
<protein>
    <recommendedName>
        <fullName evidence="10">Kinesin motor domain-containing protein</fullName>
    </recommendedName>
</protein>
<evidence type="ECO:0000256" key="5">
    <source>
        <dbReference type="ARBA" id="ARBA00023054"/>
    </source>
</evidence>
<dbReference type="SMART" id="SM00129">
    <property type="entry name" value="KISc"/>
    <property type="match status" value="1"/>
</dbReference>
<evidence type="ECO:0000256" key="7">
    <source>
        <dbReference type="PROSITE-ProRule" id="PRU00283"/>
    </source>
</evidence>
<dbReference type="GO" id="GO:0008017">
    <property type="term" value="F:microtubule binding"/>
    <property type="evidence" value="ECO:0007669"/>
    <property type="project" value="InterPro"/>
</dbReference>
<feature type="binding site" evidence="7">
    <location>
        <begin position="564"/>
        <end position="571"/>
    </location>
    <ligand>
        <name>ATP</name>
        <dbReference type="ChEBI" id="CHEBI:30616"/>
    </ligand>
</feature>
<keyword evidence="3 7" id="KW-0547">Nucleotide-binding</keyword>
<dbReference type="InterPro" id="IPR001752">
    <property type="entry name" value="Kinesin_motor_dom"/>
</dbReference>
<dbReference type="Proteomes" id="UP000796880">
    <property type="component" value="Unassembled WGS sequence"/>
</dbReference>
<proteinExistence type="inferred from homology"/>
<dbReference type="InterPro" id="IPR036961">
    <property type="entry name" value="Kinesin_motor_dom_sf"/>
</dbReference>
<dbReference type="Pfam" id="PF11721">
    <property type="entry name" value="Malectin"/>
    <property type="match status" value="1"/>
</dbReference>
<evidence type="ECO:0000313" key="12">
    <source>
        <dbReference type="Proteomes" id="UP000796880"/>
    </source>
</evidence>
<comment type="similarity">
    <text evidence="1">Belongs to the TRAFAC class myosin-kinesin ATPase superfamily. Kinesin family. KIN-14 subfamily.</text>
</comment>
<dbReference type="GO" id="GO:0005874">
    <property type="term" value="C:microtubule"/>
    <property type="evidence" value="ECO:0007669"/>
    <property type="project" value="UniProtKB-KW"/>
</dbReference>
<name>A0A8K0GUV3_9ROSA</name>
<dbReference type="GO" id="GO:0005524">
    <property type="term" value="F:ATP binding"/>
    <property type="evidence" value="ECO:0007669"/>
    <property type="project" value="UniProtKB-UniRule"/>
</dbReference>
<dbReference type="Gene3D" id="2.60.120.430">
    <property type="entry name" value="Galactose-binding lectin"/>
    <property type="match status" value="1"/>
</dbReference>
<organism evidence="11 12">
    <name type="scientific">Rhamnella rubrinervis</name>
    <dbReference type="NCBI Taxonomy" id="2594499"/>
    <lineage>
        <taxon>Eukaryota</taxon>
        <taxon>Viridiplantae</taxon>
        <taxon>Streptophyta</taxon>
        <taxon>Embryophyta</taxon>
        <taxon>Tracheophyta</taxon>
        <taxon>Spermatophyta</taxon>
        <taxon>Magnoliopsida</taxon>
        <taxon>eudicotyledons</taxon>
        <taxon>Gunneridae</taxon>
        <taxon>Pentapetalae</taxon>
        <taxon>rosids</taxon>
        <taxon>fabids</taxon>
        <taxon>Rosales</taxon>
        <taxon>Rhamnaceae</taxon>
        <taxon>rhamnoid group</taxon>
        <taxon>Rhamneae</taxon>
        <taxon>Rhamnella</taxon>
    </lineage>
</organism>
<dbReference type="InterPro" id="IPR019821">
    <property type="entry name" value="Kinesin_motor_CS"/>
</dbReference>
<dbReference type="Pfam" id="PF00225">
    <property type="entry name" value="Kinesin"/>
    <property type="match status" value="1"/>
</dbReference>
<dbReference type="SUPFAM" id="SSF52540">
    <property type="entry name" value="P-loop containing nucleoside triphosphate hydrolases"/>
    <property type="match status" value="1"/>
</dbReference>
<feature type="compositionally biased region" description="Polar residues" evidence="9">
    <location>
        <begin position="1030"/>
        <end position="1042"/>
    </location>
</feature>
<dbReference type="GO" id="GO:0007018">
    <property type="term" value="P:microtubule-based movement"/>
    <property type="evidence" value="ECO:0007669"/>
    <property type="project" value="InterPro"/>
</dbReference>
<sequence>MGRKVRENLKVPERIGTPTTFDKQGRPHLLQRQDLETYGYAQHHALGSAWWLEADSSNIESRITRTMQLTACNQQPETLTSNSSVTGVFHSEKVDKEPEDSGMGERDECLFDSTLCVSGSRLIPSGLTRSNSAEAFEADDYVMFVNAGGEAFNGADSSIKILGDTFYEGGNVLRTNEQIRDAGDYPFIYQSARLGNFCYRFNNLPPGDYYVDLHFTEIINTNGPKGMRVFNVFIQEEKVLSDFDIFAVVGANKALQSVDLRVSVKEDGVFVVRFEGVIGSPAVSGIGIRRAPKVSVTQLERECLKCNNCAAEIEVPSAKKKLLQAKSTTKYEKKIQELTTQCQLKAKECYEAWMSLTTANEQLDKVRMDLDNMTFKTLSQDQAMEKQAADLRNISSSYDSDKKHWAVAVNDLQEKIKRMKNEHSQLSREAHECADSIPELNKMLFAVQALVAQCEDLKIKYSEEQAKRKKLFNEVQEAKGNIRVFCRCRPLSKVELSTGCTTVVDFDAGKDGCLGILTNGTTKKSFRFDRVYTPKDDQVDVFVDASPMVISVLDGYNVCIFAYGQTGTGKTFTMEGTEQNRGVNYRTLEQLFKTANERSDTFTYDISVSVLEVYNEQIRDLLATSPVSKKLEIKQASEGSHHVPGIVEAKVENIKEVWTVMQAGSNARSIGSNNVNEHSSRSHCLLCIMVRAKNMMNGECTKSKLWLVDLAGSERLAKTDVQGERLKEAQNINRSLSALGDVVSALANKSSHIPYRNSKLTHLLQDSLGGDSKTLMFVQISPSDQDLGETISSLNFATRVRGIELGPAKKQVDTSELQKTKLMLEKARQEARSKDEYVKKLEESLQNIESKAKGRDHIQKIQQDKIKELESQLDLKTTLHNQSEMQVSQLSDRLVGREEICYSLQQKVKELEGKLRERQQSDSATSQQKVKDLEIKLKEQVQESESHSAILQQKISELERKLKEQEQNSNSSLLHQKIKELEEKLREQELQQQCSQDYMDATGATPAEGKTMHIRDEIMSNVEAHILRSSNSVNRPMSQGSNRDNHSNHEKRKKREFKSGDSENNTILLPTSFNDNKARKSDPPKIARVMRLTKPATNTAAAAQGPLTHKRNTRDQVQGVKERNAKKKIWSR</sequence>
<comment type="caution">
    <text evidence="11">The sequence shown here is derived from an EMBL/GenBank/DDBJ whole genome shotgun (WGS) entry which is preliminary data.</text>
</comment>
<evidence type="ECO:0000256" key="6">
    <source>
        <dbReference type="ARBA" id="ARBA00023175"/>
    </source>
</evidence>
<evidence type="ECO:0000256" key="4">
    <source>
        <dbReference type="ARBA" id="ARBA00022840"/>
    </source>
</evidence>
<keyword evidence="4 7" id="KW-0067">ATP-binding</keyword>
<dbReference type="PANTHER" id="PTHR47972:SF18">
    <property type="entry name" value="KINESIN-LIKE PROTEIN KIN-14R"/>
    <property type="match status" value="1"/>
</dbReference>
<keyword evidence="6 7" id="KW-0505">Motor protein</keyword>
<dbReference type="InterPro" id="IPR027640">
    <property type="entry name" value="Kinesin-like_fam"/>
</dbReference>